<organism evidence="3 4">
    <name type="scientific">Ophiocordyceps camponoti-rufipedis</name>
    <dbReference type="NCBI Taxonomy" id="2004952"/>
    <lineage>
        <taxon>Eukaryota</taxon>
        <taxon>Fungi</taxon>
        <taxon>Dikarya</taxon>
        <taxon>Ascomycota</taxon>
        <taxon>Pezizomycotina</taxon>
        <taxon>Sordariomycetes</taxon>
        <taxon>Hypocreomycetidae</taxon>
        <taxon>Hypocreales</taxon>
        <taxon>Ophiocordycipitaceae</taxon>
        <taxon>Ophiocordyceps</taxon>
    </lineage>
</organism>
<name>A0A2C5Z572_9HYPO</name>
<dbReference type="GO" id="GO:0032982">
    <property type="term" value="C:myosin filament"/>
    <property type="evidence" value="ECO:0007669"/>
    <property type="project" value="TreeGrafter"/>
</dbReference>
<dbReference type="GO" id="GO:0051015">
    <property type="term" value="F:actin filament binding"/>
    <property type="evidence" value="ECO:0007669"/>
    <property type="project" value="TreeGrafter"/>
</dbReference>
<sequence length="745" mass="84537">MRMENNRRSSSNASTPTRRVPDMADPASSARSDKTVDTISIRKRMDLKSEVEELENQLQLSQMQNRHLQSQLDRGSPADTGYDDQSPSARRMQKLEKVNSRLHDMLDDSAKKVSTLEKNIRTGELSLRDVQARSHEEILDALNSQEESRRSLLHSHKDAVAELTDVKSHFDKMRHERAKLELELRDAKSDLQEMTLAREHESQSRSQLLQEYTDVQIRLDAESSKLADVVASLDMYKARADEYFGKLEQAEMTVLKASRAEQFAKSQAKEAEDTYAEVMAGRQKMEAAMDDLQRQNQRLEERLEDVSTDLESITQAKKRLQHELEDYRNQRAIDIEDKESSMEQTRKKYQAEFATLTAELDLAREEKLYKQAEIARLREELDELRSKWDDEVLNSSTWAKEKARLESTLADVASSRDEAVNAHNEAQGKVVSLLSQVRTLRSSVDEMTSERDLLLREKRSLEACLAEAKAGLDGLTKAGDSPLLRDAAAVDREMLELKSGLARQEDIAAAAVERMRRAEALVSDIQKEMAAEREAGSELQRRKASLEKSLNEAQLRLVDLETKGYSSASQDIKFLHKRIQELESQLESKETERTKSQRSARNIDRVVKDLQSQIERKEKQNSQLSEDVGRMRDKADKLLKTIDDLQASESTNQLSARRAERELREEREKTMRLERELQGWKGLRGLQGQAGGNNPASSAMPLGAGSVRAAAGRLTPLRGTEEDGSERSRQGSSLGRRPSLTKGFL</sequence>
<comment type="caution">
    <text evidence="3">The sequence shown here is derived from an EMBL/GenBank/DDBJ whole genome shotgun (WGS) entry which is preliminary data.</text>
</comment>
<feature type="region of interest" description="Disordered" evidence="2">
    <location>
        <begin position="58"/>
        <end position="91"/>
    </location>
</feature>
<evidence type="ECO:0000256" key="1">
    <source>
        <dbReference type="SAM" id="Coils"/>
    </source>
</evidence>
<dbReference type="STRING" id="2004952.A0A2C5Z572"/>
<dbReference type="Gene3D" id="1.20.5.1160">
    <property type="entry name" value="Vasodilator-stimulated phosphoprotein"/>
    <property type="match status" value="1"/>
</dbReference>
<feature type="compositionally biased region" description="Basic and acidic residues" evidence="2">
    <location>
        <begin position="719"/>
        <end position="729"/>
    </location>
</feature>
<evidence type="ECO:0008006" key="5">
    <source>
        <dbReference type="Google" id="ProtNLM"/>
    </source>
</evidence>
<dbReference type="PANTHER" id="PTHR45615">
    <property type="entry name" value="MYOSIN HEAVY CHAIN, NON-MUSCLE"/>
    <property type="match status" value="1"/>
</dbReference>
<dbReference type="AlphaFoldDB" id="A0A2C5Z572"/>
<evidence type="ECO:0000313" key="3">
    <source>
        <dbReference type="EMBL" id="PHH76167.1"/>
    </source>
</evidence>
<feature type="region of interest" description="Disordered" evidence="2">
    <location>
        <begin position="1"/>
        <end position="41"/>
    </location>
</feature>
<feature type="compositionally biased region" description="Polar residues" evidence="2">
    <location>
        <begin position="58"/>
        <end position="73"/>
    </location>
</feature>
<evidence type="ECO:0000313" key="4">
    <source>
        <dbReference type="Proteomes" id="UP000226431"/>
    </source>
</evidence>
<dbReference type="GO" id="GO:0016460">
    <property type="term" value="C:myosin II complex"/>
    <property type="evidence" value="ECO:0007669"/>
    <property type="project" value="TreeGrafter"/>
</dbReference>
<feature type="compositionally biased region" description="Basic and acidic residues" evidence="2">
    <location>
        <begin position="657"/>
        <end position="670"/>
    </location>
</feature>
<feature type="coiled-coil region" evidence="1">
    <location>
        <begin position="170"/>
        <end position="197"/>
    </location>
</feature>
<protein>
    <recommendedName>
        <fullName evidence="5">Myosin tail domain-containing protein</fullName>
    </recommendedName>
</protein>
<dbReference type="GO" id="GO:0005737">
    <property type="term" value="C:cytoplasm"/>
    <property type="evidence" value="ECO:0007669"/>
    <property type="project" value="TreeGrafter"/>
</dbReference>
<evidence type="ECO:0000256" key="2">
    <source>
        <dbReference type="SAM" id="MobiDB-lite"/>
    </source>
</evidence>
<dbReference type="GO" id="GO:0000146">
    <property type="term" value="F:microfilament motor activity"/>
    <property type="evidence" value="ECO:0007669"/>
    <property type="project" value="TreeGrafter"/>
</dbReference>
<feature type="compositionally biased region" description="Basic and acidic residues" evidence="2">
    <location>
        <begin position="585"/>
        <end position="620"/>
    </location>
</feature>
<dbReference type="OrthoDB" id="6108017at2759"/>
<keyword evidence="4" id="KW-1185">Reference proteome</keyword>
<feature type="coiled-coil region" evidence="1">
    <location>
        <begin position="275"/>
        <end position="394"/>
    </location>
</feature>
<reference evidence="3 4" key="1">
    <citation type="submission" date="2017-06" db="EMBL/GenBank/DDBJ databases">
        <title>Ant-infecting Ophiocordyceps genomes reveal a high diversity of potential behavioral manipulation genes and a possible major role for enterotoxins.</title>
        <authorList>
            <person name="De Bekker C."/>
            <person name="Evans H.C."/>
            <person name="Brachmann A."/>
            <person name="Hughes D.P."/>
        </authorList>
    </citation>
    <scope>NUCLEOTIDE SEQUENCE [LARGE SCALE GENOMIC DNA]</scope>
    <source>
        <strain evidence="3 4">Map16</strain>
    </source>
</reference>
<gene>
    <name evidence="3" type="ORF">CDD80_1761</name>
</gene>
<feature type="region of interest" description="Disordered" evidence="2">
    <location>
        <begin position="585"/>
        <end position="670"/>
    </location>
</feature>
<feature type="compositionally biased region" description="Basic and acidic residues" evidence="2">
    <location>
        <begin position="627"/>
        <end position="643"/>
    </location>
</feature>
<keyword evidence="1" id="KW-0175">Coiled coil</keyword>
<accession>A0A2C5Z572</accession>
<proteinExistence type="predicted"/>
<dbReference type="PANTHER" id="PTHR45615:SF40">
    <property type="entry name" value="MYOSIN HEAVY CHAIN, NON-MUSCLE"/>
    <property type="match status" value="1"/>
</dbReference>
<feature type="compositionally biased region" description="Polar residues" evidence="2">
    <location>
        <begin position="8"/>
        <end position="17"/>
    </location>
</feature>
<dbReference type="EMBL" id="NJES01000177">
    <property type="protein sequence ID" value="PHH76167.1"/>
    <property type="molecule type" value="Genomic_DNA"/>
</dbReference>
<feature type="region of interest" description="Disordered" evidence="2">
    <location>
        <begin position="684"/>
        <end position="745"/>
    </location>
</feature>
<dbReference type="Proteomes" id="UP000226431">
    <property type="component" value="Unassembled WGS sequence"/>
</dbReference>